<name>A0A4Y2X3X5_ARAVE</name>
<evidence type="ECO:0000313" key="1">
    <source>
        <dbReference type="EMBL" id="GBO43579.1"/>
    </source>
</evidence>
<comment type="caution">
    <text evidence="2">The sequence shown here is derived from an EMBL/GenBank/DDBJ whole genome shotgun (WGS) entry which is preliminary data.</text>
</comment>
<dbReference type="EMBL" id="BGPR01070070">
    <property type="protein sequence ID" value="GBO43584.1"/>
    <property type="molecule type" value="Genomic_DNA"/>
</dbReference>
<keyword evidence="3" id="KW-1185">Reference proteome</keyword>
<evidence type="ECO:0000313" key="3">
    <source>
        <dbReference type="Proteomes" id="UP000499080"/>
    </source>
</evidence>
<evidence type="ECO:0000313" key="2">
    <source>
        <dbReference type="EMBL" id="GBO43584.1"/>
    </source>
</evidence>
<protein>
    <submittedName>
        <fullName evidence="2">Uncharacterized protein</fullName>
    </submittedName>
</protein>
<sequence length="143" mass="16107">FKSNNRRTTFCDGAGFRIVIRERLSTFQTVEGLSTCHLSESSLDVSEVPYHANCTRRIPSQRLHQIEQSPVDNQGPWINDVVSILVHVHPSDTIGNETRQTRQRVFSHQQSNGSVFGPRRGVKLCAVQSATVHEWAFGSESPY</sequence>
<dbReference type="Proteomes" id="UP000499080">
    <property type="component" value="Unassembled WGS sequence"/>
</dbReference>
<dbReference type="AlphaFoldDB" id="A0A4Y2X3X5"/>
<feature type="non-terminal residue" evidence="2">
    <location>
        <position position="1"/>
    </location>
</feature>
<reference evidence="2 3" key="1">
    <citation type="journal article" date="2019" name="Sci. Rep.">
        <title>Orb-weaving spider Araneus ventricosus genome elucidates the spidroin gene catalogue.</title>
        <authorList>
            <person name="Kono N."/>
            <person name="Nakamura H."/>
            <person name="Ohtoshi R."/>
            <person name="Moran D.A.P."/>
            <person name="Shinohara A."/>
            <person name="Yoshida Y."/>
            <person name="Fujiwara M."/>
            <person name="Mori M."/>
            <person name="Tomita M."/>
            <person name="Arakawa K."/>
        </authorList>
    </citation>
    <scope>NUCLEOTIDE SEQUENCE [LARGE SCALE GENOMIC DNA]</scope>
</reference>
<accession>A0A4Y2X3X5</accession>
<gene>
    <name evidence="1" type="ORF">AVEN_246278_1</name>
    <name evidence="2" type="ORF">AVEN_253458_1</name>
</gene>
<proteinExistence type="predicted"/>
<organism evidence="2 3">
    <name type="scientific">Araneus ventricosus</name>
    <name type="common">Orbweaver spider</name>
    <name type="synonym">Epeira ventricosa</name>
    <dbReference type="NCBI Taxonomy" id="182803"/>
    <lineage>
        <taxon>Eukaryota</taxon>
        <taxon>Metazoa</taxon>
        <taxon>Ecdysozoa</taxon>
        <taxon>Arthropoda</taxon>
        <taxon>Chelicerata</taxon>
        <taxon>Arachnida</taxon>
        <taxon>Araneae</taxon>
        <taxon>Araneomorphae</taxon>
        <taxon>Entelegynae</taxon>
        <taxon>Araneoidea</taxon>
        <taxon>Araneidae</taxon>
        <taxon>Araneus</taxon>
    </lineage>
</organism>
<dbReference type="EMBL" id="BGPR01070069">
    <property type="protein sequence ID" value="GBO43579.1"/>
    <property type="molecule type" value="Genomic_DNA"/>
</dbReference>